<reference evidence="2 3" key="1">
    <citation type="journal article" date="2015" name="Nature">
        <title>rRNA introns, odd ribosomes, and small enigmatic genomes across a large radiation of phyla.</title>
        <authorList>
            <person name="Brown C.T."/>
            <person name="Hug L.A."/>
            <person name="Thomas B.C."/>
            <person name="Sharon I."/>
            <person name="Castelle C.J."/>
            <person name="Singh A."/>
            <person name="Wilkins M.J."/>
            <person name="Williams K.H."/>
            <person name="Banfield J.F."/>
        </authorList>
    </citation>
    <scope>NUCLEOTIDE SEQUENCE [LARGE SCALE GENOMIC DNA]</scope>
</reference>
<feature type="region of interest" description="Disordered" evidence="1">
    <location>
        <begin position="1"/>
        <end position="31"/>
    </location>
</feature>
<dbReference type="Proteomes" id="UP000034778">
    <property type="component" value="Unassembled WGS sequence"/>
</dbReference>
<comment type="caution">
    <text evidence="2">The sequence shown here is derived from an EMBL/GenBank/DDBJ whole genome shotgun (WGS) entry which is preliminary data.</text>
</comment>
<feature type="compositionally biased region" description="Basic and acidic residues" evidence="1">
    <location>
        <begin position="20"/>
        <end position="31"/>
    </location>
</feature>
<accession>A0A0G0C1U4</accession>
<evidence type="ECO:0000313" key="3">
    <source>
        <dbReference type="Proteomes" id="UP000034778"/>
    </source>
</evidence>
<name>A0A0G0C1U4_9BACT</name>
<sequence length="70" mass="7801">MTGKRAPMDSKSAAALIKKSTKENKPTSENEVEKLALEIQKTLEQLGELVAEQTELTMEIVGKRTTERLQ</sequence>
<dbReference type="EMBL" id="LBOW01000003">
    <property type="protein sequence ID" value="KKP45100.1"/>
    <property type="molecule type" value="Genomic_DNA"/>
</dbReference>
<protein>
    <submittedName>
        <fullName evidence="2">Uncharacterized protein</fullName>
    </submittedName>
</protein>
<evidence type="ECO:0000256" key="1">
    <source>
        <dbReference type="SAM" id="MobiDB-lite"/>
    </source>
</evidence>
<organism evidence="2 3">
    <name type="scientific">Candidatus Woesebacteria bacterium GW2011_GWB1_33_22</name>
    <dbReference type="NCBI Taxonomy" id="1618566"/>
    <lineage>
        <taxon>Bacteria</taxon>
        <taxon>Candidatus Woeseibacteriota</taxon>
    </lineage>
</organism>
<dbReference type="AlphaFoldDB" id="A0A0G0C1U4"/>
<evidence type="ECO:0000313" key="2">
    <source>
        <dbReference type="EMBL" id="KKP45100.1"/>
    </source>
</evidence>
<proteinExistence type="predicted"/>
<dbReference type="STRING" id="1618566.UR35_C0003G0042"/>
<gene>
    <name evidence="2" type="ORF">UR35_C0003G0042</name>
</gene>